<dbReference type="Proteomes" id="UP000031364">
    <property type="component" value="Unassembled WGS sequence"/>
</dbReference>
<gene>
    <name evidence="1" type="ORF">FG87_38655</name>
</gene>
<reference evidence="1 2" key="1">
    <citation type="journal article" date="2014" name="Int. J. Syst. Evol. Microbiol.">
        <title>Nocardia vulneris sp. nov., isolated from wounds of human patients in North America.</title>
        <authorList>
            <person name="Lasker B.A."/>
            <person name="Bell M."/>
            <person name="Klenk H.P."/>
            <person name="Sproer C."/>
            <person name="Schumann C."/>
            <person name="Schumann P."/>
            <person name="Brown J.M."/>
        </authorList>
    </citation>
    <scope>NUCLEOTIDE SEQUENCE [LARGE SCALE GENOMIC DNA]</scope>
    <source>
        <strain evidence="1 2">W9851</strain>
    </source>
</reference>
<name>A0ABR4Z4W5_9NOCA</name>
<evidence type="ECO:0008006" key="3">
    <source>
        <dbReference type="Google" id="ProtNLM"/>
    </source>
</evidence>
<dbReference type="Pfam" id="PF05973">
    <property type="entry name" value="Gp49"/>
    <property type="match status" value="1"/>
</dbReference>
<keyword evidence="2" id="KW-1185">Reference proteome</keyword>
<evidence type="ECO:0000313" key="2">
    <source>
        <dbReference type="Proteomes" id="UP000031364"/>
    </source>
</evidence>
<comment type="caution">
    <text evidence="1">The sequence shown here is derived from an EMBL/GenBank/DDBJ whole genome shotgun (WGS) entry which is preliminary data.</text>
</comment>
<accession>A0ABR4Z4W5</accession>
<protein>
    <recommendedName>
        <fullName evidence="3">Type II toxin-antitoxin system RelE/ParE family toxin</fullName>
    </recommendedName>
</protein>
<dbReference type="EMBL" id="JNFP01000077">
    <property type="protein sequence ID" value="KIA60194.1"/>
    <property type="molecule type" value="Genomic_DNA"/>
</dbReference>
<dbReference type="RefSeq" id="WP_043681118.1">
    <property type="nucleotide sequence ID" value="NZ_BDCI01000008.1"/>
</dbReference>
<dbReference type="InterPro" id="IPR009241">
    <property type="entry name" value="HigB-like"/>
</dbReference>
<organism evidence="1 2">
    <name type="scientific">Nocardia vulneris</name>
    <dbReference type="NCBI Taxonomy" id="1141657"/>
    <lineage>
        <taxon>Bacteria</taxon>
        <taxon>Bacillati</taxon>
        <taxon>Actinomycetota</taxon>
        <taxon>Actinomycetes</taxon>
        <taxon>Mycobacteriales</taxon>
        <taxon>Nocardiaceae</taxon>
        <taxon>Nocardia</taxon>
    </lineage>
</organism>
<proteinExistence type="predicted"/>
<evidence type="ECO:0000313" key="1">
    <source>
        <dbReference type="EMBL" id="KIA60194.1"/>
    </source>
</evidence>
<sequence length="122" mass="14033">MELFEIYLDDEVLEFLDTLSILDLARADTAAGYLAEHGPTLSEPHCRYLGDGVRELRFRLSGDRATRMTYWFPPKAGPLAILLTAFRKTKQVESQQVMRAKHARKVCETEHDLSFHTTFETE</sequence>